<dbReference type="InterPro" id="IPR012902">
    <property type="entry name" value="N_methyl_site"/>
</dbReference>
<name>A0A6M0R9P8_9CLOT</name>
<keyword evidence="8" id="KW-1185">Reference proteome</keyword>
<dbReference type="Gene3D" id="3.30.700.10">
    <property type="entry name" value="Glycoprotein, Type 4 Pilin"/>
    <property type="match status" value="1"/>
</dbReference>
<evidence type="ECO:0000256" key="3">
    <source>
        <dbReference type="ARBA" id="ARBA00022692"/>
    </source>
</evidence>
<protein>
    <submittedName>
        <fullName evidence="7">Type II secretion system protein</fullName>
    </submittedName>
</protein>
<keyword evidence="2" id="KW-0488">Methylation</keyword>
<accession>A0A6M0R9P8</accession>
<evidence type="ECO:0000256" key="5">
    <source>
        <dbReference type="ARBA" id="ARBA00023136"/>
    </source>
</evidence>
<reference evidence="7 8" key="1">
    <citation type="submission" date="2019-04" db="EMBL/GenBank/DDBJ databases">
        <title>Genome sequencing of Clostridium botulinum Groups I-IV and Clostridium butyricum.</title>
        <authorList>
            <person name="Brunt J."/>
            <person name="Van Vliet A.H.M."/>
            <person name="Stringer S.C."/>
            <person name="Carter A.T."/>
            <person name="Peck M.W."/>
        </authorList>
    </citation>
    <scope>NUCLEOTIDE SEQUENCE [LARGE SCALE GENOMIC DNA]</scope>
    <source>
        <strain evidence="7 8">IFR 18/094</strain>
    </source>
</reference>
<dbReference type="SUPFAM" id="SSF54523">
    <property type="entry name" value="Pili subunits"/>
    <property type="match status" value="1"/>
</dbReference>
<sequence length="131" mass="14679">MKMNRKKGFTLIELMVVMSIIIVLASFLVPKFISYKQKAKDTKAISTAKQIQVAAMSSYNENDDKFETSVLQEDIKKFTGVSCNISGDENCVNITYASDNKNYIVEVNANDTGYKVTNSDNKVIFLNGKEQ</sequence>
<dbReference type="GO" id="GO:0016020">
    <property type="term" value="C:membrane"/>
    <property type="evidence" value="ECO:0007669"/>
    <property type="project" value="UniProtKB-SubCell"/>
</dbReference>
<comment type="caution">
    <text evidence="7">The sequence shown here is derived from an EMBL/GenBank/DDBJ whole genome shotgun (WGS) entry which is preliminary data.</text>
</comment>
<evidence type="ECO:0000256" key="4">
    <source>
        <dbReference type="ARBA" id="ARBA00022989"/>
    </source>
</evidence>
<proteinExistence type="predicted"/>
<dbReference type="Proteomes" id="UP000473885">
    <property type="component" value="Unassembled WGS sequence"/>
</dbReference>
<dbReference type="PROSITE" id="PS00409">
    <property type="entry name" value="PROKAR_NTER_METHYL"/>
    <property type="match status" value="1"/>
</dbReference>
<dbReference type="NCBIfam" id="TIGR02532">
    <property type="entry name" value="IV_pilin_GFxxxE"/>
    <property type="match status" value="1"/>
</dbReference>
<dbReference type="AlphaFoldDB" id="A0A6M0R9P8"/>
<dbReference type="PANTHER" id="PTHR30093">
    <property type="entry name" value="GENERAL SECRETION PATHWAY PROTEIN G"/>
    <property type="match status" value="1"/>
</dbReference>
<dbReference type="PANTHER" id="PTHR30093:SF44">
    <property type="entry name" value="TYPE II SECRETION SYSTEM CORE PROTEIN G"/>
    <property type="match status" value="1"/>
</dbReference>
<feature type="transmembrane region" description="Helical" evidence="6">
    <location>
        <begin position="12"/>
        <end position="33"/>
    </location>
</feature>
<keyword evidence="3 6" id="KW-0812">Transmembrane</keyword>
<evidence type="ECO:0000313" key="8">
    <source>
        <dbReference type="Proteomes" id="UP000473885"/>
    </source>
</evidence>
<evidence type="ECO:0000313" key="7">
    <source>
        <dbReference type="EMBL" id="NEZ46329.1"/>
    </source>
</evidence>
<gene>
    <name evidence="7" type="ORF">FDF74_03770</name>
</gene>
<dbReference type="Pfam" id="PF07963">
    <property type="entry name" value="N_methyl"/>
    <property type="match status" value="1"/>
</dbReference>
<evidence type="ECO:0000256" key="6">
    <source>
        <dbReference type="SAM" id="Phobius"/>
    </source>
</evidence>
<dbReference type="OrthoDB" id="1819208at2"/>
<evidence type="ECO:0000256" key="1">
    <source>
        <dbReference type="ARBA" id="ARBA00004167"/>
    </source>
</evidence>
<keyword evidence="4 6" id="KW-1133">Transmembrane helix</keyword>
<evidence type="ECO:0000256" key="2">
    <source>
        <dbReference type="ARBA" id="ARBA00022481"/>
    </source>
</evidence>
<dbReference type="EMBL" id="SXDP01000002">
    <property type="protein sequence ID" value="NEZ46329.1"/>
    <property type="molecule type" value="Genomic_DNA"/>
</dbReference>
<comment type="subcellular location">
    <subcellularLocation>
        <location evidence="1">Membrane</location>
        <topology evidence="1">Single-pass membrane protein</topology>
    </subcellularLocation>
</comment>
<dbReference type="InterPro" id="IPR045584">
    <property type="entry name" value="Pilin-like"/>
</dbReference>
<organism evidence="7 8">
    <name type="scientific">Clostridium niameyense</name>
    <dbReference type="NCBI Taxonomy" id="1622073"/>
    <lineage>
        <taxon>Bacteria</taxon>
        <taxon>Bacillati</taxon>
        <taxon>Bacillota</taxon>
        <taxon>Clostridia</taxon>
        <taxon>Eubacteriales</taxon>
        <taxon>Clostridiaceae</taxon>
        <taxon>Clostridium</taxon>
    </lineage>
</organism>
<keyword evidence="5 6" id="KW-0472">Membrane</keyword>